<evidence type="ECO:0000313" key="6">
    <source>
        <dbReference type="Proteomes" id="UP000775547"/>
    </source>
</evidence>
<feature type="domain" description="F-box" evidence="4">
    <location>
        <begin position="223"/>
        <end position="269"/>
    </location>
</feature>
<evidence type="ECO:0000256" key="1">
    <source>
        <dbReference type="ARBA" id="ARBA00019775"/>
    </source>
</evidence>
<keyword evidence="2" id="KW-0802">TPR repeat</keyword>
<dbReference type="EMBL" id="JABCKV010000134">
    <property type="protein sequence ID" value="KAG5643096.1"/>
    <property type="molecule type" value="Genomic_DNA"/>
</dbReference>
<dbReference type="PANTHER" id="PTHR12874">
    <property type="entry name" value="F-BOX ONLY PROTEIN 48-RELATED"/>
    <property type="match status" value="1"/>
</dbReference>
<evidence type="ECO:0000256" key="3">
    <source>
        <dbReference type="SAM" id="MobiDB-lite"/>
    </source>
</evidence>
<dbReference type="SUPFAM" id="SSF116846">
    <property type="entry name" value="MIT domain"/>
    <property type="match status" value="1"/>
</dbReference>
<comment type="caution">
    <text evidence="5">The sequence shown here is derived from an EMBL/GenBank/DDBJ whole genome shotgun (WGS) entry which is preliminary data.</text>
</comment>
<dbReference type="GO" id="GO:0019005">
    <property type="term" value="C:SCF ubiquitin ligase complex"/>
    <property type="evidence" value="ECO:0007669"/>
    <property type="project" value="TreeGrafter"/>
</dbReference>
<reference evidence="5" key="2">
    <citation type="submission" date="2021-10" db="EMBL/GenBank/DDBJ databases">
        <title>Phylogenomics reveals ancestral predisposition of the termite-cultivated fungus Termitomyces towards a domesticated lifestyle.</title>
        <authorList>
            <person name="Auxier B."/>
            <person name="Grum-Grzhimaylo A."/>
            <person name="Cardenas M.E."/>
            <person name="Lodge J.D."/>
            <person name="Laessoe T."/>
            <person name="Pedersen O."/>
            <person name="Smith M.E."/>
            <person name="Kuyper T.W."/>
            <person name="Franco-Molano E.A."/>
            <person name="Baroni T.J."/>
            <person name="Aanen D.K."/>
        </authorList>
    </citation>
    <scope>NUCLEOTIDE SEQUENCE</scope>
    <source>
        <strain evidence="5">AP01</strain>
        <tissue evidence="5">Mycelium</tissue>
    </source>
</reference>
<reference evidence="5" key="1">
    <citation type="submission" date="2020-07" db="EMBL/GenBank/DDBJ databases">
        <authorList>
            <person name="Nieuwenhuis M."/>
            <person name="Van De Peppel L.J.J."/>
        </authorList>
    </citation>
    <scope>NUCLEOTIDE SEQUENCE</scope>
    <source>
        <strain evidence="5">AP01</strain>
        <tissue evidence="5">Mycelium</tissue>
    </source>
</reference>
<dbReference type="InterPro" id="IPR036047">
    <property type="entry name" value="F-box-like_dom_sf"/>
</dbReference>
<dbReference type="OrthoDB" id="2117972at2759"/>
<proteinExistence type="predicted"/>
<accession>A0A9P7KCR0</accession>
<dbReference type="AlphaFoldDB" id="A0A9P7KCR0"/>
<dbReference type="InterPro" id="IPR001810">
    <property type="entry name" value="F-box_dom"/>
</dbReference>
<dbReference type="Pfam" id="PF12937">
    <property type="entry name" value="F-box-like"/>
    <property type="match status" value="1"/>
</dbReference>
<keyword evidence="6" id="KW-1185">Reference proteome</keyword>
<dbReference type="InterPro" id="IPR036181">
    <property type="entry name" value="MIT_dom_sf"/>
</dbReference>
<dbReference type="PANTHER" id="PTHR12874:SF9">
    <property type="entry name" value="F-BOX ONLY PROTEIN 48"/>
    <property type="match status" value="1"/>
</dbReference>
<evidence type="ECO:0000256" key="2">
    <source>
        <dbReference type="ARBA" id="ARBA00022803"/>
    </source>
</evidence>
<dbReference type="Gene3D" id="1.20.1280.50">
    <property type="match status" value="1"/>
</dbReference>
<gene>
    <name evidence="5" type="ORF">DXG03_001560</name>
</gene>
<evidence type="ECO:0000259" key="4">
    <source>
        <dbReference type="PROSITE" id="PS50181"/>
    </source>
</evidence>
<name>A0A9P7KCR0_9AGAR</name>
<evidence type="ECO:0000313" key="5">
    <source>
        <dbReference type="EMBL" id="KAG5643096.1"/>
    </source>
</evidence>
<dbReference type="Proteomes" id="UP000775547">
    <property type="component" value="Unassembled WGS sequence"/>
</dbReference>
<protein>
    <recommendedName>
        <fullName evidence="1">F-box only protein 9</fullName>
    </recommendedName>
</protein>
<dbReference type="PROSITE" id="PS50181">
    <property type="entry name" value="FBOX"/>
    <property type="match status" value="1"/>
</dbReference>
<dbReference type="SUPFAM" id="SSF81383">
    <property type="entry name" value="F-box domain"/>
    <property type="match status" value="1"/>
</dbReference>
<organism evidence="5 6">
    <name type="scientific">Asterophora parasitica</name>
    <dbReference type="NCBI Taxonomy" id="117018"/>
    <lineage>
        <taxon>Eukaryota</taxon>
        <taxon>Fungi</taxon>
        <taxon>Dikarya</taxon>
        <taxon>Basidiomycota</taxon>
        <taxon>Agaricomycotina</taxon>
        <taxon>Agaricomycetes</taxon>
        <taxon>Agaricomycetidae</taxon>
        <taxon>Agaricales</taxon>
        <taxon>Tricholomatineae</taxon>
        <taxon>Lyophyllaceae</taxon>
        <taxon>Asterophora</taxon>
    </lineage>
</organism>
<dbReference type="GO" id="GO:0031146">
    <property type="term" value="P:SCF-dependent proteasomal ubiquitin-dependent protein catabolic process"/>
    <property type="evidence" value="ECO:0007669"/>
    <property type="project" value="TreeGrafter"/>
</dbReference>
<sequence length="486" mass="54302">MQGTAPPPEEESQELARFRREWLAELQRRKPDSNALGKLPEDTSEPKQAASSNTAANLLVLPAVYSPPVPGPSSQTISGTPSAFANYTPSAHFADAGQLPFAHSKALDVYRRAVKHEQKGELDDALALYRQSFRMYANVDRAYHREEMLASIDTAQKELLLSKAAPSSRDPSVDELAAKVQHSLAVTSRTGMPGVSVTRVELASLLEKFPEDLSFEPESETEPVHLQKVPDEVLVMIIRKLDKTSIERFACVNRKARVVTLDSAIWRDLVTGTYIPPQVADVDDMTPVLERCRYDFRRVYIEHPRVRLDGVYIATCHYVWVIVNLNLTITVILTLLSCTAVLASARTLGSMRFLPNGQVLSLLANEENTPQQVIPLLKSTLRMKGLYIGTWHLSGTTIQLSNLMDASGRFPLPGDNHSHGATESAEGNRYNFVMTLSLVSRPLGRWNKMHIEAYNSVKLDTGDMHPVALKHERPFWFSKVRSWHVL</sequence>
<dbReference type="GO" id="GO:0005737">
    <property type="term" value="C:cytoplasm"/>
    <property type="evidence" value="ECO:0007669"/>
    <property type="project" value="TreeGrafter"/>
</dbReference>
<feature type="region of interest" description="Disordered" evidence="3">
    <location>
        <begin position="26"/>
        <end position="51"/>
    </location>
</feature>